<sequence length="118" mass="11304">MIRSTASASLFALALAAGAAQAQAPRDGTAAALDGNVVGGGVAALSGGGDDATVTYSAGGAGGGMTFHAQPGRAAGFAGSDGDGPVVRYSAPADTNPGREAWLLGGGDNAEVVYIRPR</sequence>
<keyword evidence="1" id="KW-0732">Signal</keyword>
<accession>A0ABN1F9M1</accession>
<comment type="caution">
    <text evidence="2">The sequence shown here is derived from an EMBL/GenBank/DDBJ whole genome shotgun (WGS) entry which is preliminary data.</text>
</comment>
<proteinExistence type="predicted"/>
<feature type="signal peptide" evidence="1">
    <location>
        <begin position="1"/>
        <end position="22"/>
    </location>
</feature>
<organism evidence="2 3">
    <name type="scientific">Craurococcus roseus</name>
    <dbReference type="NCBI Taxonomy" id="77585"/>
    <lineage>
        <taxon>Bacteria</taxon>
        <taxon>Pseudomonadati</taxon>
        <taxon>Pseudomonadota</taxon>
        <taxon>Alphaproteobacteria</taxon>
        <taxon>Acetobacterales</taxon>
        <taxon>Acetobacteraceae</taxon>
        <taxon>Craurococcus</taxon>
    </lineage>
</organism>
<feature type="chain" id="PRO_5046183007" evidence="1">
    <location>
        <begin position="23"/>
        <end position="118"/>
    </location>
</feature>
<name>A0ABN1F9M1_9PROT</name>
<gene>
    <name evidence="2" type="ORF">GCM10009416_25050</name>
</gene>
<dbReference type="RefSeq" id="WP_343895638.1">
    <property type="nucleotide sequence ID" value="NZ_BAAAFZ010000031.1"/>
</dbReference>
<reference evidence="2 3" key="1">
    <citation type="journal article" date="2019" name="Int. J. Syst. Evol. Microbiol.">
        <title>The Global Catalogue of Microorganisms (GCM) 10K type strain sequencing project: providing services to taxonomists for standard genome sequencing and annotation.</title>
        <authorList>
            <consortium name="The Broad Institute Genomics Platform"/>
            <consortium name="The Broad Institute Genome Sequencing Center for Infectious Disease"/>
            <person name="Wu L."/>
            <person name="Ma J."/>
        </authorList>
    </citation>
    <scope>NUCLEOTIDE SEQUENCE [LARGE SCALE GENOMIC DNA]</scope>
    <source>
        <strain evidence="2 3">JCM 9933</strain>
    </source>
</reference>
<protein>
    <submittedName>
        <fullName evidence="2">Uncharacterized protein</fullName>
    </submittedName>
</protein>
<keyword evidence="3" id="KW-1185">Reference proteome</keyword>
<evidence type="ECO:0000313" key="2">
    <source>
        <dbReference type="EMBL" id="GAA0585638.1"/>
    </source>
</evidence>
<dbReference type="EMBL" id="BAAAFZ010000031">
    <property type="protein sequence ID" value="GAA0585638.1"/>
    <property type="molecule type" value="Genomic_DNA"/>
</dbReference>
<evidence type="ECO:0000313" key="3">
    <source>
        <dbReference type="Proteomes" id="UP001501588"/>
    </source>
</evidence>
<dbReference type="Proteomes" id="UP001501588">
    <property type="component" value="Unassembled WGS sequence"/>
</dbReference>
<evidence type="ECO:0000256" key="1">
    <source>
        <dbReference type="SAM" id="SignalP"/>
    </source>
</evidence>